<organism evidence="1 2">
    <name type="scientific">Salibacterium qingdaonense</name>
    <dbReference type="NCBI Taxonomy" id="266892"/>
    <lineage>
        <taxon>Bacteria</taxon>
        <taxon>Bacillati</taxon>
        <taxon>Bacillota</taxon>
        <taxon>Bacilli</taxon>
        <taxon>Bacillales</taxon>
        <taxon>Bacillaceae</taxon>
    </lineage>
</organism>
<sequence length="72" mass="7873">MTKRIELRFSNEDGRNVTVAVDSPVDPVDPQAVEAAMDAVLNEDVFYSSGGSITAKRDARIVERTVDTVFEA</sequence>
<name>A0A1I4LMT5_9BACI</name>
<dbReference type="InterPro" id="IPR021321">
    <property type="entry name" value="DUF2922"/>
</dbReference>
<dbReference type="EMBL" id="FOTY01000008">
    <property type="protein sequence ID" value="SFL92221.1"/>
    <property type="molecule type" value="Genomic_DNA"/>
</dbReference>
<dbReference type="Pfam" id="PF11148">
    <property type="entry name" value="DUF2922"/>
    <property type="match status" value="1"/>
</dbReference>
<dbReference type="AlphaFoldDB" id="A0A1I4LMT5"/>
<protein>
    <recommendedName>
        <fullName evidence="3">DUF2922 domain-containing protein</fullName>
    </recommendedName>
</protein>
<dbReference type="Proteomes" id="UP000199668">
    <property type="component" value="Unassembled WGS sequence"/>
</dbReference>
<evidence type="ECO:0000313" key="1">
    <source>
        <dbReference type="EMBL" id="SFL92221.1"/>
    </source>
</evidence>
<accession>A0A1I4LMT5</accession>
<reference evidence="1 2" key="1">
    <citation type="submission" date="2016-10" db="EMBL/GenBank/DDBJ databases">
        <authorList>
            <person name="de Groot N.N."/>
        </authorList>
    </citation>
    <scope>NUCLEOTIDE SEQUENCE [LARGE SCALE GENOMIC DNA]</scope>
    <source>
        <strain evidence="1 2">CGMCC 1.6134</strain>
    </source>
</reference>
<keyword evidence="2" id="KW-1185">Reference proteome</keyword>
<dbReference type="RefSeq" id="WP_090926617.1">
    <property type="nucleotide sequence ID" value="NZ_FOTY01000008.1"/>
</dbReference>
<dbReference type="STRING" id="266892.SAMN04488054_10859"/>
<evidence type="ECO:0008006" key="3">
    <source>
        <dbReference type="Google" id="ProtNLM"/>
    </source>
</evidence>
<proteinExistence type="predicted"/>
<gene>
    <name evidence="1" type="ORF">SAMN04488054_10859</name>
</gene>
<evidence type="ECO:0000313" key="2">
    <source>
        <dbReference type="Proteomes" id="UP000199668"/>
    </source>
</evidence>
<dbReference type="OrthoDB" id="2454247at2"/>